<feature type="transmembrane region" description="Helical" evidence="7">
    <location>
        <begin position="206"/>
        <end position="226"/>
    </location>
</feature>
<proteinExistence type="predicted"/>
<dbReference type="PANTHER" id="PTHR34187">
    <property type="entry name" value="FGR18P"/>
    <property type="match status" value="1"/>
</dbReference>
<evidence type="ECO:0000256" key="5">
    <source>
        <dbReference type="ARBA" id="ARBA00023136"/>
    </source>
</evidence>
<feature type="compositionally biased region" description="Low complexity" evidence="6">
    <location>
        <begin position="87"/>
        <end position="108"/>
    </location>
</feature>
<reference evidence="9" key="1">
    <citation type="submission" date="2023-01" db="EMBL/GenBank/DDBJ databases">
        <authorList>
            <person name="Van Ghelder C."/>
            <person name="Rancurel C."/>
        </authorList>
    </citation>
    <scope>NUCLEOTIDE SEQUENCE</scope>
    <source>
        <strain evidence="9">CNCM I-4278</strain>
    </source>
</reference>
<evidence type="ECO:0000256" key="4">
    <source>
        <dbReference type="ARBA" id="ARBA00022989"/>
    </source>
</evidence>
<evidence type="ECO:0000313" key="9">
    <source>
        <dbReference type="EMBL" id="CAI6332802.1"/>
    </source>
</evidence>
<feature type="transmembrane region" description="Helical" evidence="7">
    <location>
        <begin position="246"/>
        <end position="266"/>
    </location>
</feature>
<dbReference type="EMBL" id="CAOQHR010000003">
    <property type="protein sequence ID" value="CAI6332802.1"/>
    <property type="molecule type" value="Genomic_DNA"/>
</dbReference>
<evidence type="ECO:0000256" key="1">
    <source>
        <dbReference type="ARBA" id="ARBA00004651"/>
    </source>
</evidence>
<dbReference type="GO" id="GO:0005886">
    <property type="term" value="C:plasma membrane"/>
    <property type="evidence" value="ECO:0007669"/>
    <property type="project" value="UniProtKB-SubCell"/>
</dbReference>
<dbReference type="Proteomes" id="UP001152607">
    <property type="component" value="Unassembled WGS sequence"/>
</dbReference>
<dbReference type="Pfam" id="PF02656">
    <property type="entry name" value="DUF202"/>
    <property type="match status" value="1"/>
</dbReference>
<evidence type="ECO:0000313" key="10">
    <source>
        <dbReference type="Proteomes" id="UP001152607"/>
    </source>
</evidence>
<dbReference type="InterPro" id="IPR003807">
    <property type="entry name" value="DUF202"/>
</dbReference>
<feature type="compositionally biased region" description="Low complexity" evidence="6">
    <location>
        <begin position="1"/>
        <end position="18"/>
    </location>
</feature>
<gene>
    <name evidence="9" type="ORF">PDIGIT_LOCUS5832</name>
</gene>
<dbReference type="PANTHER" id="PTHR34187:SF2">
    <property type="entry name" value="DUF202 DOMAIN-CONTAINING PROTEIN"/>
    <property type="match status" value="1"/>
</dbReference>
<feature type="compositionally biased region" description="Low complexity" evidence="6">
    <location>
        <begin position="40"/>
        <end position="73"/>
    </location>
</feature>
<dbReference type="InterPro" id="IPR052053">
    <property type="entry name" value="IM_YidH-like"/>
</dbReference>
<evidence type="ECO:0000256" key="2">
    <source>
        <dbReference type="ARBA" id="ARBA00022475"/>
    </source>
</evidence>
<feature type="region of interest" description="Disordered" evidence="6">
    <location>
        <begin position="1"/>
        <end position="112"/>
    </location>
</feature>
<keyword evidence="2" id="KW-1003">Cell membrane</keyword>
<evidence type="ECO:0000256" key="7">
    <source>
        <dbReference type="SAM" id="Phobius"/>
    </source>
</evidence>
<keyword evidence="4 7" id="KW-1133">Transmembrane helix</keyword>
<dbReference type="OrthoDB" id="199599at2759"/>
<evidence type="ECO:0000256" key="6">
    <source>
        <dbReference type="SAM" id="MobiDB-lite"/>
    </source>
</evidence>
<name>A0A9W4UD48_9PLEO</name>
<comment type="caution">
    <text evidence="9">The sequence shown here is derived from an EMBL/GenBank/DDBJ whole genome shotgun (WGS) entry which is preliminary data.</text>
</comment>
<evidence type="ECO:0000259" key="8">
    <source>
        <dbReference type="Pfam" id="PF02656"/>
    </source>
</evidence>
<dbReference type="AlphaFoldDB" id="A0A9W4UD48"/>
<keyword evidence="5 7" id="KW-0472">Membrane</keyword>
<sequence>MPPQTTSTSASSSSTSTARDPEIQPIMQNTTASPRADYQSISPSISAKPDPSDPSSSAPSNARETSTTTAITPPTDPHSPIQRRTTSKQSPSSQPASPSAPETESSQQTSVQGRWHTLWEKYGSIELENKGSVARDHLALERTFLAWLRTSLSFASIGIAVTQLFRLNTSIAHRSSPSFSSASESEQREIEIEGVNARLRHVGKPLGATFLFISLLILLIGFHRFFEAQHYVIRGKFPAGRGSVVLVSLVAGVLVAASFVVVVVIGERVFER</sequence>
<evidence type="ECO:0000256" key="3">
    <source>
        <dbReference type="ARBA" id="ARBA00022692"/>
    </source>
</evidence>
<keyword evidence="3 7" id="KW-0812">Transmembrane</keyword>
<organism evidence="9 10">
    <name type="scientific">Periconia digitata</name>
    <dbReference type="NCBI Taxonomy" id="1303443"/>
    <lineage>
        <taxon>Eukaryota</taxon>
        <taxon>Fungi</taxon>
        <taxon>Dikarya</taxon>
        <taxon>Ascomycota</taxon>
        <taxon>Pezizomycotina</taxon>
        <taxon>Dothideomycetes</taxon>
        <taxon>Pleosporomycetidae</taxon>
        <taxon>Pleosporales</taxon>
        <taxon>Massarineae</taxon>
        <taxon>Periconiaceae</taxon>
        <taxon>Periconia</taxon>
    </lineage>
</organism>
<accession>A0A9W4UD48</accession>
<comment type="subcellular location">
    <subcellularLocation>
        <location evidence="1">Cell membrane</location>
        <topology evidence="1">Multi-pass membrane protein</topology>
    </subcellularLocation>
</comment>
<keyword evidence="10" id="KW-1185">Reference proteome</keyword>
<protein>
    <recommendedName>
        <fullName evidence="8">DUF202 domain-containing protein</fullName>
    </recommendedName>
</protein>
<feature type="domain" description="DUF202" evidence="8">
    <location>
        <begin position="135"/>
        <end position="230"/>
    </location>
</feature>